<dbReference type="SUPFAM" id="SSF52172">
    <property type="entry name" value="CheY-like"/>
    <property type="match status" value="1"/>
</dbReference>
<dbReference type="PANTHER" id="PTHR44520:SF2">
    <property type="entry name" value="RESPONSE REGULATOR RCP1"/>
    <property type="match status" value="1"/>
</dbReference>
<accession>A0A8D4BA62</accession>
<protein>
    <submittedName>
        <fullName evidence="3">Response regulator receiver protein</fullName>
    </submittedName>
</protein>
<dbReference type="AlphaFoldDB" id="A0A8D4BA62"/>
<dbReference type="Gene3D" id="3.40.50.2300">
    <property type="match status" value="1"/>
</dbReference>
<dbReference type="CDD" id="cd17557">
    <property type="entry name" value="REC_Rcp-like"/>
    <property type="match status" value="1"/>
</dbReference>
<dbReference type="InterPro" id="IPR052893">
    <property type="entry name" value="TCS_response_regulator"/>
</dbReference>
<dbReference type="InterPro" id="IPR001789">
    <property type="entry name" value="Sig_transdc_resp-reg_receiver"/>
</dbReference>
<dbReference type="Pfam" id="PF00072">
    <property type="entry name" value="Response_reg"/>
    <property type="match status" value="1"/>
</dbReference>
<gene>
    <name evidence="3" type="ordered locus">Sfla_0381</name>
</gene>
<dbReference type="SMART" id="SM00448">
    <property type="entry name" value="REC"/>
    <property type="match status" value="1"/>
</dbReference>
<name>A0A8D4BA62_STRFA</name>
<evidence type="ECO:0000259" key="2">
    <source>
        <dbReference type="PROSITE" id="PS50110"/>
    </source>
</evidence>
<proteinExistence type="predicted"/>
<reference evidence="3 4" key="1">
    <citation type="submission" date="2011-01" db="EMBL/GenBank/DDBJ databases">
        <title>Complete sequence of chromosome of Streptomyces flavogriseus ATCC 33331.</title>
        <authorList>
            <consortium name="US DOE Joint Genome Institute"/>
            <person name="Lucas S."/>
            <person name="Copeland A."/>
            <person name="Lapidus A."/>
            <person name="Cheng J.-F."/>
            <person name="Goodwin L."/>
            <person name="Pitluck S."/>
            <person name="Davenport K."/>
            <person name="Detter J.C."/>
            <person name="Han C."/>
            <person name="Tapia R."/>
            <person name="Land M."/>
            <person name="Hauser L."/>
            <person name="Kyrpides N."/>
            <person name="Ivanova N."/>
            <person name="Ovchinnikova G."/>
            <person name="Pagani I."/>
            <person name="Brumm P."/>
            <person name="Mead D."/>
            <person name="Woyke T."/>
        </authorList>
    </citation>
    <scope>NUCLEOTIDE SEQUENCE [LARGE SCALE GENOMIC DNA]</scope>
    <source>
        <strain evidence="4">ATCC 33331 / IAF-45CD</strain>
    </source>
</reference>
<evidence type="ECO:0000313" key="3">
    <source>
        <dbReference type="EMBL" id="ADW01847.1"/>
    </source>
</evidence>
<dbReference type="PROSITE" id="PS50110">
    <property type="entry name" value="RESPONSE_REGULATORY"/>
    <property type="match status" value="1"/>
</dbReference>
<keyword evidence="1" id="KW-0597">Phosphoprotein</keyword>
<dbReference type="GO" id="GO:0000160">
    <property type="term" value="P:phosphorelay signal transduction system"/>
    <property type="evidence" value="ECO:0007669"/>
    <property type="project" value="InterPro"/>
</dbReference>
<dbReference type="KEGG" id="sfa:Sfla_0381"/>
<feature type="modified residue" description="4-aspartylphosphate" evidence="1">
    <location>
        <position position="187"/>
    </location>
</feature>
<evidence type="ECO:0000256" key="1">
    <source>
        <dbReference type="PROSITE-ProRule" id="PRU00169"/>
    </source>
</evidence>
<organism evidence="3 4">
    <name type="scientific">Streptomyces pratensis (strain ATCC 33331 / IAF-45CD)</name>
    <dbReference type="NCBI Taxonomy" id="591167"/>
    <lineage>
        <taxon>Bacteria</taxon>
        <taxon>Bacillati</taxon>
        <taxon>Actinomycetota</taxon>
        <taxon>Actinomycetes</taxon>
        <taxon>Kitasatosporales</taxon>
        <taxon>Streptomycetaceae</taxon>
        <taxon>Streptomyces</taxon>
    </lineage>
</organism>
<sequence>MAVETPASSEQEELAERARQAVAEAARKLVLGAPGPRDGQEDPDAPRSDALASLRALAHLSRAVEECATLAARAAAQEGAGYPQLGRAWGVSRQGARKRWPGLVFTARPASRPLPHDQTRSSLMNGLAPRTYTVLLVEDDMADAMLIEEALTEHGMARGIQRADDGVAALEYLRDPHTDRPDLIVLDLNMPRMNGRELLNVLKKDTALSSIPIVVLTTSAAPDDVEDAYRQHANAYVTKPVNLDEFMQTVQSIDSFFLDTATTLPPHPGDEA</sequence>
<evidence type="ECO:0000313" key="4">
    <source>
        <dbReference type="Proteomes" id="UP000002066"/>
    </source>
</evidence>
<dbReference type="PANTHER" id="PTHR44520">
    <property type="entry name" value="RESPONSE REGULATOR RCP1-RELATED"/>
    <property type="match status" value="1"/>
</dbReference>
<dbReference type="Proteomes" id="UP000002066">
    <property type="component" value="Chromosome"/>
</dbReference>
<dbReference type="EMBL" id="CP002475">
    <property type="protein sequence ID" value="ADW01847.1"/>
    <property type="molecule type" value="Genomic_DNA"/>
</dbReference>
<dbReference type="InterPro" id="IPR011006">
    <property type="entry name" value="CheY-like_superfamily"/>
</dbReference>
<feature type="domain" description="Response regulatory" evidence="2">
    <location>
        <begin position="133"/>
        <end position="254"/>
    </location>
</feature>